<dbReference type="Proteomes" id="UP000700596">
    <property type="component" value="Unassembled WGS sequence"/>
</dbReference>
<protein>
    <submittedName>
        <fullName evidence="2">Uncharacterized protein</fullName>
    </submittedName>
</protein>
<proteinExistence type="predicted"/>
<evidence type="ECO:0000256" key="1">
    <source>
        <dbReference type="SAM" id="MobiDB-lite"/>
    </source>
</evidence>
<keyword evidence="3" id="KW-1185">Reference proteome</keyword>
<feature type="region of interest" description="Disordered" evidence="1">
    <location>
        <begin position="35"/>
        <end position="135"/>
    </location>
</feature>
<evidence type="ECO:0000313" key="2">
    <source>
        <dbReference type="EMBL" id="KAH7132641.1"/>
    </source>
</evidence>
<feature type="compositionally biased region" description="Polar residues" evidence="1">
    <location>
        <begin position="112"/>
        <end position="132"/>
    </location>
</feature>
<reference evidence="2" key="1">
    <citation type="journal article" date="2021" name="Nat. Commun.">
        <title>Genetic determinants of endophytism in the Arabidopsis root mycobiome.</title>
        <authorList>
            <person name="Mesny F."/>
            <person name="Miyauchi S."/>
            <person name="Thiergart T."/>
            <person name="Pickel B."/>
            <person name="Atanasova L."/>
            <person name="Karlsson M."/>
            <person name="Huettel B."/>
            <person name="Barry K.W."/>
            <person name="Haridas S."/>
            <person name="Chen C."/>
            <person name="Bauer D."/>
            <person name="Andreopoulos W."/>
            <person name="Pangilinan J."/>
            <person name="LaButti K."/>
            <person name="Riley R."/>
            <person name="Lipzen A."/>
            <person name="Clum A."/>
            <person name="Drula E."/>
            <person name="Henrissat B."/>
            <person name="Kohler A."/>
            <person name="Grigoriev I.V."/>
            <person name="Martin F.M."/>
            <person name="Hacquard S."/>
        </authorList>
    </citation>
    <scope>NUCLEOTIDE SEQUENCE</scope>
    <source>
        <strain evidence="2">MPI-CAGE-CH-0243</strain>
    </source>
</reference>
<feature type="compositionally biased region" description="Basic residues" evidence="1">
    <location>
        <begin position="811"/>
        <end position="821"/>
    </location>
</feature>
<feature type="region of interest" description="Disordered" evidence="1">
    <location>
        <begin position="789"/>
        <end position="821"/>
    </location>
</feature>
<accession>A0A9P9E9V4</accession>
<gene>
    <name evidence="2" type="ORF">B0J11DRAFT_232243</name>
</gene>
<name>A0A9P9E9V4_9PLEO</name>
<comment type="caution">
    <text evidence="2">The sequence shown here is derived from an EMBL/GenBank/DDBJ whole genome shotgun (WGS) entry which is preliminary data.</text>
</comment>
<evidence type="ECO:0000313" key="3">
    <source>
        <dbReference type="Proteomes" id="UP000700596"/>
    </source>
</evidence>
<organism evidence="2 3">
    <name type="scientific">Dendryphion nanum</name>
    <dbReference type="NCBI Taxonomy" id="256645"/>
    <lineage>
        <taxon>Eukaryota</taxon>
        <taxon>Fungi</taxon>
        <taxon>Dikarya</taxon>
        <taxon>Ascomycota</taxon>
        <taxon>Pezizomycotina</taxon>
        <taxon>Dothideomycetes</taxon>
        <taxon>Pleosporomycetidae</taxon>
        <taxon>Pleosporales</taxon>
        <taxon>Torulaceae</taxon>
        <taxon>Dendryphion</taxon>
    </lineage>
</organism>
<dbReference type="OrthoDB" id="439943at2759"/>
<sequence>MRTDGSPTPPQELHYPPVLVNHSLADLDLDTLIMRSSTRRPPGEAPSSLEDSSYELLGESMLDASDDEDGHTESLTSTDHTPDDVSSLADDEDFDDNPNNSTYPLEHHAGQAHTSHAPSTEASMLTSTADTQSSEESYIYLEEERTLDGGLIASGTVTMFDENRGLPLVLQGYGCSEIKHTVRMRLSERYLPVPRSYRLLYVGEFPEWGVKEVNAQIAAALDATPSSSRFNIVQSPAYPGGSSSSNVQLERSGPELVVDHCKTPRILRDAHSAPRVLITLDDETQLIFGPASSVRVNGETSGVQLPDLVIFCHYTMQSEPNSESEVQKFRLAREAFERNRIPILDIATTRPYGKCPRGFSCDTSSLRLCVEGRNDAEKSFEIQEILPIDIYAFSSVDPSQLNRHLSFISPRTSKSELKTVKKDAARWSIGKFVPGLTGGSSLAHSREPWSQPRSWLALLALSTMLTMYLYWPTPWTTHHPAYEVAQSLTNMPESFVATSHVTMDAPVPLHTPKPQLVPGVSRDLTIVPTQETPRNEKKVCLGSPKKDVLHGFEIEAIDHNQFALQTTENASNNRKRKPTVKIEVFLNSEPVPVRISQPSSGKYIVELTQTHFASTFNVHVVAKLKSFHLDQTFDIKLGTPKSKLQDFIEVVKHDVAIAQHNLRNMTTSISQRFHSSVAIFEETATTALCQTRIWKKQIQHSTQSVTEHLQDATKEAARQVTIRSRATRDVSKALWNNYKETASRCRLYTRGAVQNVQGLTPDLWKRSASIRKSKSMRRARKNALAIRKKMLGSTSKVSEQPGEGFPSKRSQGWKKKGKGKR</sequence>
<dbReference type="AlphaFoldDB" id="A0A9P9E9V4"/>
<dbReference type="EMBL" id="JAGMWT010000003">
    <property type="protein sequence ID" value="KAH7132641.1"/>
    <property type="molecule type" value="Genomic_DNA"/>
</dbReference>